<evidence type="ECO:0000313" key="4">
    <source>
        <dbReference type="Proteomes" id="UP000636918"/>
    </source>
</evidence>
<evidence type="ECO:0000259" key="2">
    <source>
        <dbReference type="Pfam" id="PF01575"/>
    </source>
</evidence>
<evidence type="ECO:0000256" key="1">
    <source>
        <dbReference type="ARBA" id="ARBA00005254"/>
    </source>
</evidence>
<evidence type="ECO:0000313" key="3">
    <source>
        <dbReference type="EMBL" id="MBL0748688.1"/>
    </source>
</evidence>
<name>A0ABS1LAW4_9ACTN</name>
<reference evidence="3 4" key="1">
    <citation type="submission" date="2021-01" db="EMBL/GenBank/DDBJ databases">
        <title>Genome seq and assembly of Nocardiodes sp. G10.</title>
        <authorList>
            <person name="Chhetri G."/>
        </authorList>
    </citation>
    <scope>NUCLEOTIDE SEQUENCE [LARGE SCALE GENOMIC DNA]</scope>
    <source>
        <strain evidence="3 4">G10</strain>
    </source>
</reference>
<gene>
    <name evidence="3" type="ORF">JI751_13800</name>
</gene>
<dbReference type="PANTHER" id="PTHR42993">
    <property type="entry name" value="MAOC-LIKE DEHYDRATASE DOMAIN-CONTAINING PROTEIN"/>
    <property type="match status" value="1"/>
</dbReference>
<dbReference type="InterPro" id="IPR002539">
    <property type="entry name" value="MaoC-like_dom"/>
</dbReference>
<dbReference type="CDD" id="cd03450">
    <property type="entry name" value="NodN"/>
    <property type="match status" value="1"/>
</dbReference>
<dbReference type="InterPro" id="IPR039375">
    <property type="entry name" value="NodN-like"/>
</dbReference>
<feature type="domain" description="MaoC-like" evidence="2">
    <location>
        <begin position="11"/>
        <end position="119"/>
    </location>
</feature>
<dbReference type="Pfam" id="PF01575">
    <property type="entry name" value="MaoC_dehydratas"/>
    <property type="match status" value="1"/>
</dbReference>
<dbReference type="InterPro" id="IPR029069">
    <property type="entry name" value="HotDog_dom_sf"/>
</dbReference>
<dbReference type="EMBL" id="JAERSG010000004">
    <property type="protein sequence ID" value="MBL0748688.1"/>
    <property type="molecule type" value="Genomic_DNA"/>
</dbReference>
<dbReference type="RefSeq" id="WP_201937675.1">
    <property type="nucleotide sequence ID" value="NZ_JAERSG010000004.1"/>
</dbReference>
<dbReference type="SUPFAM" id="SSF54637">
    <property type="entry name" value="Thioesterase/thiol ester dehydrase-isomerase"/>
    <property type="match status" value="1"/>
</dbReference>
<comment type="similarity">
    <text evidence="1">Belongs to the enoyl-CoA hydratase/isomerase family.</text>
</comment>
<organism evidence="3 4">
    <name type="scientific">Nocardioides baculatus</name>
    <dbReference type="NCBI Taxonomy" id="2801337"/>
    <lineage>
        <taxon>Bacteria</taxon>
        <taxon>Bacillati</taxon>
        <taxon>Actinomycetota</taxon>
        <taxon>Actinomycetes</taxon>
        <taxon>Propionibacteriales</taxon>
        <taxon>Nocardioidaceae</taxon>
        <taxon>Nocardioides</taxon>
    </lineage>
</organism>
<dbReference type="PANTHER" id="PTHR42993:SF1">
    <property type="entry name" value="MAOC-LIKE DEHYDRATASE DOMAIN-CONTAINING PROTEIN"/>
    <property type="match status" value="1"/>
</dbReference>
<protein>
    <submittedName>
        <fullName evidence="3">MaoC family dehydratase</fullName>
    </submittedName>
</protein>
<comment type="caution">
    <text evidence="3">The sequence shown here is derived from an EMBL/GenBank/DDBJ whole genome shotgun (WGS) entry which is preliminary data.</text>
</comment>
<sequence>MRTFTTLDDVAAAAGSEIGTSEWLEIDQARIDAFADATLDHQWIHVDVEQAAAGPFGTTIAHGFLTLSLLPRFASQVFQLETPGARLNYGLEKVRFPSPVPVGSRLRSHVRFGEVRDLPAGKQLIVEHTVEIDGQDKPACVAQHVVLLLNA</sequence>
<accession>A0ABS1LAW4</accession>
<dbReference type="Gene3D" id="3.10.129.10">
    <property type="entry name" value="Hotdog Thioesterase"/>
    <property type="match status" value="1"/>
</dbReference>
<proteinExistence type="inferred from homology"/>
<keyword evidence="4" id="KW-1185">Reference proteome</keyword>
<dbReference type="Proteomes" id="UP000636918">
    <property type="component" value="Unassembled WGS sequence"/>
</dbReference>